<feature type="region of interest" description="Disordered" evidence="1">
    <location>
        <begin position="29"/>
        <end position="53"/>
    </location>
</feature>
<dbReference type="AlphaFoldDB" id="A0A1X6ZDJ4"/>
<sequence length="81" mass="8819">MLSNFGLILLVLVVIAAIALAITNQRRFPGRRGSKPGTGDHILHSDYTSGVGGGQAVTWKVPKDPQEYNKLFVPKESDDKK</sequence>
<dbReference type="EMBL" id="FWFX01000006">
    <property type="protein sequence ID" value="SLN47863.1"/>
    <property type="molecule type" value="Genomic_DNA"/>
</dbReference>
<proteinExistence type="predicted"/>
<keyword evidence="3" id="KW-1185">Reference proteome</keyword>
<reference evidence="2 3" key="1">
    <citation type="submission" date="2017-03" db="EMBL/GenBank/DDBJ databases">
        <authorList>
            <person name="Afonso C.L."/>
            <person name="Miller P.J."/>
            <person name="Scott M.A."/>
            <person name="Spackman E."/>
            <person name="Goraichik I."/>
            <person name="Dimitrov K.M."/>
            <person name="Suarez D.L."/>
            <person name="Swayne D.E."/>
        </authorList>
    </citation>
    <scope>NUCLEOTIDE SEQUENCE [LARGE SCALE GENOMIC DNA]</scope>
    <source>
        <strain evidence="2 3">CECT 7450</strain>
    </source>
</reference>
<dbReference type="OrthoDB" id="7659217at2"/>
<evidence type="ECO:0000313" key="3">
    <source>
        <dbReference type="Proteomes" id="UP000193061"/>
    </source>
</evidence>
<protein>
    <submittedName>
        <fullName evidence="2">Uncharacterized protein</fullName>
    </submittedName>
</protein>
<dbReference type="RefSeq" id="WP_085805903.1">
    <property type="nucleotide sequence ID" value="NZ_FWFX01000006.1"/>
</dbReference>
<dbReference type="Proteomes" id="UP000193061">
    <property type="component" value="Unassembled WGS sequence"/>
</dbReference>
<name>A0A1X6ZDJ4_9RHOB</name>
<gene>
    <name evidence="2" type="ORF">ROA7450_02385</name>
</gene>
<accession>A0A1X6ZDJ4</accession>
<evidence type="ECO:0000313" key="2">
    <source>
        <dbReference type="EMBL" id="SLN47863.1"/>
    </source>
</evidence>
<organism evidence="2 3">
    <name type="scientific">Roseovarius albus</name>
    <dbReference type="NCBI Taxonomy" id="1247867"/>
    <lineage>
        <taxon>Bacteria</taxon>
        <taxon>Pseudomonadati</taxon>
        <taxon>Pseudomonadota</taxon>
        <taxon>Alphaproteobacteria</taxon>
        <taxon>Rhodobacterales</taxon>
        <taxon>Roseobacteraceae</taxon>
        <taxon>Roseovarius</taxon>
    </lineage>
</organism>
<evidence type="ECO:0000256" key="1">
    <source>
        <dbReference type="SAM" id="MobiDB-lite"/>
    </source>
</evidence>